<evidence type="ECO:0000313" key="2">
    <source>
        <dbReference type="Proteomes" id="UP000007755"/>
    </source>
</evidence>
<accession>F4WC20</accession>
<organism evidence="2">
    <name type="scientific">Acromyrmex echinatior</name>
    <name type="common">Panamanian leafcutter ant</name>
    <name type="synonym">Acromyrmex octospinosus echinatior</name>
    <dbReference type="NCBI Taxonomy" id="103372"/>
    <lineage>
        <taxon>Eukaryota</taxon>
        <taxon>Metazoa</taxon>
        <taxon>Ecdysozoa</taxon>
        <taxon>Arthropoda</taxon>
        <taxon>Hexapoda</taxon>
        <taxon>Insecta</taxon>
        <taxon>Pterygota</taxon>
        <taxon>Neoptera</taxon>
        <taxon>Endopterygota</taxon>
        <taxon>Hymenoptera</taxon>
        <taxon>Apocrita</taxon>
        <taxon>Aculeata</taxon>
        <taxon>Formicoidea</taxon>
        <taxon>Formicidae</taxon>
        <taxon>Myrmicinae</taxon>
        <taxon>Acromyrmex</taxon>
    </lineage>
</organism>
<gene>
    <name evidence="1" type="ORF">G5I_03092</name>
</gene>
<protein>
    <submittedName>
        <fullName evidence="1">Uncharacterized protein</fullName>
    </submittedName>
</protein>
<evidence type="ECO:0000313" key="1">
    <source>
        <dbReference type="EMBL" id="EGI68260.1"/>
    </source>
</evidence>
<dbReference type="AlphaFoldDB" id="F4WC20"/>
<keyword evidence="2" id="KW-1185">Reference proteome</keyword>
<dbReference type="InParanoid" id="F4WC20"/>
<dbReference type="EMBL" id="GL888069">
    <property type="protein sequence ID" value="EGI68260.1"/>
    <property type="molecule type" value="Genomic_DNA"/>
</dbReference>
<name>F4WC20_ACREC</name>
<sequence length="98" mass="11057">MQHMIRDKKKPTTSDEIVALADALELSRRQGPFWEATGVLESRETLMHGHLVASRCLSEALAVFERRVAFPVMPYQLSIRFAPGTECNKKCLAITKRA</sequence>
<proteinExistence type="predicted"/>
<dbReference type="Proteomes" id="UP000007755">
    <property type="component" value="Unassembled WGS sequence"/>
</dbReference>
<reference evidence="1" key="1">
    <citation type="submission" date="2011-02" db="EMBL/GenBank/DDBJ databases">
        <title>The genome of the leaf-cutting ant Acromyrmex echinatior suggests key adaptations to social evolution and fungus farming.</title>
        <authorList>
            <person name="Nygaard S."/>
            <person name="Zhang G."/>
        </authorList>
    </citation>
    <scope>NUCLEOTIDE SEQUENCE</scope>
</reference>